<proteinExistence type="predicted"/>
<feature type="compositionally biased region" description="Low complexity" evidence="1">
    <location>
        <begin position="306"/>
        <end position="317"/>
    </location>
</feature>
<keyword evidence="3" id="KW-1185">Reference proteome</keyword>
<protein>
    <submittedName>
        <fullName evidence="2">Uncharacterized protein</fullName>
    </submittedName>
</protein>
<evidence type="ECO:0000256" key="1">
    <source>
        <dbReference type="SAM" id="MobiDB-lite"/>
    </source>
</evidence>
<feature type="compositionally biased region" description="Polar residues" evidence="1">
    <location>
        <begin position="346"/>
        <end position="370"/>
    </location>
</feature>
<evidence type="ECO:0000313" key="2">
    <source>
        <dbReference type="EMBL" id="KAH8036320.1"/>
    </source>
</evidence>
<comment type="caution">
    <text evidence="2">The sequence shown here is derived from an EMBL/GenBank/DDBJ whole genome shotgun (WGS) entry which is preliminary data.</text>
</comment>
<dbReference type="VEuPathDB" id="VectorBase:LOC119161894"/>
<feature type="compositionally biased region" description="Low complexity" evidence="1">
    <location>
        <begin position="397"/>
        <end position="409"/>
    </location>
</feature>
<organism evidence="2 3">
    <name type="scientific">Rhipicephalus microplus</name>
    <name type="common">Cattle tick</name>
    <name type="synonym">Boophilus microplus</name>
    <dbReference type="NCBI Taxonomy" id="6941"/>
    <lineage>
        <taxon>Eukaryota</taxon>
        <taxon>Metazoa</taxon>
        <taxon>Ecdysozoa</taxon>
        <taxon>Arthropoda</taxon>
        <taxon>Chelicerata</taxon>
        <taxon>Arachnida</taxon>
        <taxon>Acari</taxon>
        <taxon>Parasitiformes</taxon>
        <taxon>Ixodida</taxon>
        <taxon>Ixodoidea</taxon>
        <taxon>Ixodidae</taxon>
        <taxon>Rhipicephalinae</taxon>
        <taxon>Rhipicephalus</taxon>
        <taxon>Boophilus</taxon>
    </lineage>
</organism>
<evidence type="ECO:0000313" key="3">
    <source>
        <dbReference type="Proteomes" id="UP000821866"/>
    </source>
</evidence>
<reference evidence="2" key="1">
    <citation type="journal article" date="2020" name="Cell">
        <title>Large-Scale Comparative Analyses of Tick Genomes Elucidate Their Genetic Diversity and Vector Capacities.</title>
        <authorList>
            <consortium name="Tick Genome and Microbiome Consortium (TIGMIC)"/>
            <person name="Jia N."/>
            <person name="Wang J."/>
            <person name="Shi W."/>
            <person name="Du L."/>
            <person name="Sun Y."/>
            <person name="Zhan W."/>
            <person name="Jiang J.F."/>
            <person name="Wang Q."/>
            <person name="Zhang B."/>
            <person name="Ji P."/>
            <person name="Bell-Sakyi L."/>
            <person name="Cui X.M."/>
            <person name="Yuan T.T."/>
            <person name="Jiang B.G."/>
            <person name="Yang W.F."/>
            <person name="Lam T.T."/>
            <person name="Chang Q.C."/>
            <person name="Ding S.J."/>
            <person name="Wang X.J."/>
            <person name="Zhu J.G."/>
            <person name="Ruan X.D."/>
            <person name="Zhao L."/>
            <person name="Wei J.T."/>
            <person name="Ye R.Z."/>
            <person name="Que T.C."/>
            <person name="Du C.H."/>
            <person name="Zhou Y.H."/>
            <person name="Cheng J.X."/>
            <person name="Dai P.F."/>
            <person name="Guo W.B."/>
            <person name="Han X.H."/>
            <person name="Huang E.J."/>
            <person name="Li L.F."/>
            <person name="Wei W."/>
            <person name="Gao Y.C."/>
            <person name="Liu J.Z."/>
            <person name="Shao H.Z."/>
            <person name="Wang X."/>
            <person name="Wang C.C."/>
            <person name="Yang T.C."/>
            <person name="Huo Q.B."/>
            <person name="Li W."/>
            <person name="Chen H.Y."/>
            <person name="Chen S.E."/>
            <person name="Zhou L.G."/>
            <person name="Ni X.B."/>
            <person name="Tian J.H."/>
            <person name="Sheng Y."/>
            <person name="Liu T."/>
            <person name="Pan Y.S."/>
            <person name="Xia L.Y."/>
            <person name="Li J."/>
            <person name="Zhao F."/>
            <person name="Cao W.C."/>
        </authorList>
    </citation>
    <scope>NUCLEOTIDE SEQUENCE</scope>
    <source>
        <strain evidence="2">Rmic-2018</strain>
    </source>
</reference>
<sequence length="649" mass="70730">MPLVGMACIALKFGEGSANIESLVILAVHDRGAVEAVFAPQKNRTISVVYYAVFSELSILPATWQHLSGLSRLQLWYLVERICKKVCSHTKVLIEPVETPWPTAETSALMFDGDDRLLLRHRFCCQLRAALATLASLSQFRVALVLRMRNDTLPPVCAQFDALRRRSVVSRTGAGTSLALGRGRARLAAAGVRFPEECRHSLGRHIFLCSRRLTLRWSRLIAPLTGVCHCGIAMEKESANAAQRCSRAEKLNSSDPEEAQFELLTRQLEAERQDCCHTTRKTSCIFTSLLQIKLRDRDDTVSVSSVSVSGSAEEPPYAWRPPPPQVGNFGADDRETRPKMTDSHLQDGSSPQVQESYSMNYHSTTSTNGHQVGDGEHSPNSSKLAVPGENSQLVSRTTQQTKTQQVKTVTKVIKTREVRHVGPDGQPLEYNPYGTHGMPMAGSDYVTYPYTGATDNSHGYGSYDTVASSAPDHEAAAPAVPVPGLIVDLVTVVCGLSVSTCDEAPRAFTMATREPYQTLDWASCTVGEEDTSELDIGGRLGALGDVPFEEYIATDSSVETCSALSDVEIVEMVRPSELSHETEVDDDDAASEPLLRAADVAAGLAVALRFFAAESNAKKALGHIYSLQDLLSAARFSKQKKTAITDFFS</sequence>
<gene>
    <name evidence="2" type="ORF">HPB51_024886</name>
</gene>
<feature type="region of interest" description="Disordered" evidence="1">
    <location>
        <begin position="306"/>
        <end position="409"/>
    </location>
</feature>
<feature type="compositionally biased region" description="Basic and acidic residues" evidence="1">
    <location>
        <begin position="331"/>
        <end position="345"/>
    </location>
</feature>
<name>A0A9J6EQK2_RHIMP</name>
<feature type="compositionally biased region" description="Polar residues" evidence="1">
    <location>
        <begin position="378"/>
        <end position="396"/>
    </location>
</feature>
<dbReference type="VEuPathDB" id="VectorBase:LOC119181445"/>
<dbReference type="Proteomes" id="UP000821866">
    <property type="component" value="Chromosome 11"/>
</dbReference>
<dbReference type="EMBL" id="JABSTU010000003">
    <property type="protein sequence ID" value="KAH8036320.1"/>
    <property type="molecule type" value="Genomic_DNA"/>
</dbReference>
<accession>A0A9J6EQK2</accession>
<dbReference type="AlphaFoldDB" id="A0A9J6EQK2"/>
<reference evidence="2" key="2">
    <citation type="submission" date="2021-09" db="EMBL/GenBank/DDBJ databases">
        <authorList>
            <person name="Jia N."/>
            <person name="Wang J."/>
            <person name="Shi W."/>
            <person name="Du L."/>
            <person name="Sun Y."/>
            <person name="Zhan W."/>
            <person name="Jiang J."/>
            <person name="Wang Q."/>
            <person name="Zhang B."/>
            <person name="Ji P."/>
            <person name="Sakyi L.B."/>
            <person name="Cui X."/>
            <person name="Yuan T."/>
            <person name="Jiang B."/>
            <person name="Yang W."/>
            <person name="Lam T.T.-Y."/>
            <person name="Chang Q."/>
            <person name="Ding S."/>
            <person name="Wang X."/>
            <person name="Zhu J."/>
            <person name="Ruan X."/>
            <person name="Zhao L."/>
            <person name="Wei J."/>
            <person name="Que T."/>
            <person name="Du C."/>
            <person name="Cheng J."/>
            <person name="Dai P."/>
            <person name="Han X."/>
            <person name="Huang E."/>
            <person name="Gao Y."/>
            <person name="Liu J."/>
            <person name="Shao H."/>
            <person name="Ye R."/>
            <person name="Li L."/>
            <person name="Wei W."/>
            <person name="Wang X."/>
            <person name="Wang C."/>
            <person name="Huo Q."/>
            <person name="Li W."/>
            <person name="Guo W."/>
            <person name="Chen H."/>
            <person name="Chen S."/>
            <person name="Zhou L."/>
            <person name="Zhou L."/>
            <person name="Ni X."/>
            <person name="Tian J."/>
            <person name="Zhou Y."/>
            <person name="Sheng Y."/>
            <person name="Liu T."/>
            <person name="Pan Y."/>
            <person name="Xia L."/>
            <person name="Li J."/>
            <person name="Zhao F."/>
            <person name="Cao W."/>
        </authorList>
    </citation>
    <scope>NUCLEOTIDE SEQUENCE</scope>
    <source>
        <strain evidence="2">Rmic-2018</strain>
        <tissue evidence="2">Larvae</tissue>
    </source>
</reference>